<feature type="transmembrane region" description="Helical" evidence="1">
    <location>
        <begin position="51"/>
        <end position="75"/>
    </location>
</feature>
<evidence type="ECO:0000313" key="3">
    <source>
        <dbReference type="Proteomes" id="UP000295515"/>
    </source>
</evidence>
<dbReference type="EMBL" id="SMCQ01000006">
    <property type="protein sequence ID" value="TCW00781.1"/>
    <property type="molecule type" value="Genomic_DNA"/>
</dbReference>
<sequence>MKKKMLLRGVLGIPLGISISYVISIITSFIYGNGKFFVCSPLLIEYAGNEINAVVLQTVLSALLGMIFAGGSVVWDMEQWSIAKQTGIYFTLTAVAMFPISYMAGWMEHTLLDCVIYFGIFVVIFVVMWLIQYFIWKQKIERINKNIHKS</sequence>
<dbReference type="AlphaFoldDB" id="A0A4R3Z4B7"/>
<reference evidence="2 3" key="1">
    <citation type="submission" date="2019-03" db="EMBL/GenBank/DDBJ databases">
        <title>Genomic Encyclopedia of Type Strains, Phase IV (KMG-IV): sequencing the most valuable type-strain genomes for metagenomic binning, comparative biology and taxonomic classification.</title>
        <authorList>
            <person name="Goeker M."/>
        </authorList>
    </citation>
    <scope>NUCLEOTIDE SEQUENCE [LARGE SCALE GENOMIC DNA]</scope>
    <source>
        <strain evidence="2 3">DSM 29487</strain>
    </source>
</reference>
<dbReference type="RefSeq" id="WP_066446918.1">
    <property type="nucleotide sequence ID" value="NZ_DBGCPY010000108.1"/>
</dbReference>
<organism evidence="2 3">
    <name type="scientific">Longibaculum muris</name>
    <dbReference type="NCBI Taxonomy" id="1796628"/>
    <lineage>
        <taxon>Bacteria</taxon>
        <taxon>Bacillati</taxon>
        <taxon>Bacillota</taxon>
        <taxon>Erysipelotrichia</taxon>
        <taxon>Erysipelotrichales</taxon>
        <taxon>Coprobacillaceae</taxon>
        <taxon>Longibaculum</taxon>
    </lineage>
</organism>
<comment type="caution">
    <text evidence="2">The sequence shown here is derived from an EMBL/GenBank/DDBJ whole genome shotgun (WGS) entry which is preliminary data.</text>
</comment>
<evidence type="ECO:0000256" key="1">
    <source>
        <dbReference type="SAM" id="Phobius"/>
    </source>
</evidence>
<accession>A0A4R3Z4B7</accession>
<feature type="transmembrane region" description="Helical" evidence="1">
    <location>
        <begin position="12"/>
        <end position="31"/>
    </location>
</feature>
<dbReference type="Pfam" id="PF11457">
    <property type="entry name" value="DUF3021"/>
    <property type="match status" value="1"/>
</dbReference>
<name>A0A4R3Z4B7_9FIRM</name>
<evidence type="ECO:0000313" key="2">
    <source>
        <dbReference type="EMBL" id="TCW00781.1"/>
    </source>
</evidence>
<keyword evidence="1" id="KW-0812">Transmembrane</keyword>
<dbReference type="InterPro" id="IPR021560">
    <property type="entry name" value="DUF3021"/>
</dbReference>
<gene>
    <name evidence="2" type="ORF">EDD60_106123</name>
</gene>
<dbReference type="Proteomes" id="UP000295515">
    <property type="component" value="Unassembled WGS sequence"/>
</dbReference>
<feature type="transmembrane region" description="Helical" evidence="1">
    <location>
        <begin position="87"/>
        <end position="104"/>
    </location>
</feature>
<proteinExistence type="predicted"/>
<protein>
    <submittedName>
        <fullName evidence="2">DUF3021 family protein</fullName>
    </submittedName>
</protein>
<dbReference type="GeneID" id="98915078"/>
<keyword evidence="1" id="KW-1133">Transmembrane helix</keyword>
<feature type="transmembrane region" description="Helical" evidence="1">
    <location>
        <begin position="116"/>
        <end position="136"/>
    </location>
</feature>
<keyword evidence="1" id="KW-0472">Membrane</keyword>
<keyword evidence="3" id="KW-1185">Reference proteome</keyword>